<evidence type="ECO:0000313" key="1">
    <source>
        <dbReference type="EMBL" id="GFO01893.1"/>
    </source>
</evidence>
<keyword evidence="2" id="KW-1185">Reference proteome</keyword>
<reference evidence="1 2" key="1">
    <citation type="journal article" date="2021" name="Elife">
        <title>Chloroplast acquisition without the gene transfer in kleptoplastic sea slugs, Plakobranchus ocellatus.</title>
        <authorList>
            <person name="Maeda T."/>
            <person name="Takahashi S."/>
            <person name="Yoshida T."/>
            <person name="Shimamura S."/>
            <person name="Takaki Y."/>
            <person name="Nagai Y."/>
            <person name="Toyoda A."/>
            <person name="Suzuki Y."/>
            <person name="Arimoto A."/>
            <person name="Ishii H."/>
            <person name="Satoh N."/>
            <person name="Nishiyama T."/>
            <person name="Hasebe M."/>
            <person name="Maruyama T."/>
            <person name="Minagawa J."/>
            <person name="Obokata J."/>
            <person name="Shigenobu S."/>
        </authorList>
    </citation>
    <scope>NUCLEOTIDE SEQUENCE [LARGE SCALE GENOMIC DNA]</scope>
</reference>
<dbReference type="PANTHER" id="PTHR35170:SF1">
    <property type="entry name" value="PROTEIN DD3-3"/>
    <property type="match status" value="1"/>
</dbReference>
<gene>
    <name evidence="1" type="ORF">PoB_002839800</name>
</gene>
<dbReference type="Proteomes" id="UP000735302">
    <property type="component" value="Unassembled WGS sequence"/>
</dbReference>
<accession>A0AAV4A599</accession>
<dbReference type="InterPro" id="IPR053320">
    <property type="entry name" value="Protein_DD3-3_O-glyco"/>
</dbReference>
<proteinExistence type="predicted"/>
<evidence type="ECO:0000313" key="2">
    <source>
        <dbReference type="Proteomes" id="UP000735302"/>
    </source>
</evidence>
<dbReference type="AlphaFoldDB" id="A0AAV4A599"/>
<sequence length="289" mass="33378">MDEDYNYYMHCSTRSRNIGLFAADQMSERDGRKDLEELVSIDDTGKSRKPEWRRFPSHDVPPPECREMKWINDNHLGNTFGGHLPMFNWTIPNHIQHENCVIRIRYHISTSDYALWNTNPSHSAHPRNVGAGSKISLASSPRKARGFIVKTNPVVKLFDGVDLDLRLAGQFRGEVSELDDAGTYFNLPPRKVTQQGTYHYMSTRNNNFSNRDQKGQEGDGYARDFYLVTPRTWSGRTNQAKPLPLRCESQILRVSRYIIPHLTLLTGLEQMRTSEMEWRECKLNAVAFL</sequence>
<name>A0AAV4A599_9GAST</name>
<dbReference type="PANTHER" id="PTHR35170">
    <property type="entry name" value="PROTEIN DD3-3"/>
    <property type="match status" value="1"/>
</dbReference>
<comment type="caution">
    <text evidence="1">The sequence shown here is derived from an EMBL/GenBank/DDBJ whole genome shotgun (WGS) entry which is preliminary data.</text>
</comment>
<dbReference type="EMBL" id="BLXT01003551">
    <property type="protein sequence ID" value="GFO01893.1"/>
    <property type="molecule type" value="Genomic_DNA"/>
</dbReference>
<protein>
    <submittedName>
        <fullName evidence="1">Protein dd3-3-like</fullName>
    </submittedName>
</protein>
<organism evidence="1 2">
    <name type="scientific">Plakobranchus ocellatus</name>
    <dbReference type="NCBI Taxonomy" id="259542"/>
    <lineage>
        <taxon>Eukaryota</taxon>
        <taxon>Metazoa</taxon>
        <taxon>Spiralia</taxon>
        <taxon>Lophotrochozoa</taxon>
        <taxon>Mollusca</taxon>
        <taxon>Gastropoda</taxon>
        <taxon>Heterobranchia</taxon>
        <taxon>Euthyneura</taxon>
        <taxon>Panpulmonata</taxon>
        <taxon>Sacoglossa</taxon>
        <taxon>Placobranchoidea</taxon>
        <taxon>Plakobranchidae</taxon>
        <taxon>Plakobranchus</taxon>
    </lineage>
</organism>